<dbReference type="Gene3D" id="2.60.40.10">
    <property type="entry name" value="Immunoglobulins"/>
    <property type="match status" value="1"/>
</dbReference>
<name>A0A1N6DMD0_9BACT</name>
<feature type="signal peptide" evidence="1">
    <location>
        <begin position="1"/>
        <end position="21"/>
    </location>
</feature>
<dbReference type="InterPro" id="IPR014756">
    <property type="entry name" value="Ig_E-set"/>
</dbReference>
<protein>
    <submittedName>
        <fullName evidence="2">Enterochelin esterase</fullName>
    </submittedName>
</protein>
<dbReference type="SUPFAM" id="SSF53474">
    <property type="entry name" value="alpha/beta-Hydrolases"/>
    <property type="match status" value="1"/>
</dbReference>
<keyword evidence="1" id="KW-0732">Signal</keyword>
<reference evidence="3" key="1">
    <citation type="submission" date="2016-11" db="EMBL/GenBank/DDBJ databases">
        <authorList>
            <person name="Varghese N."/>
            <person name="Submissions S."/>
        </authorList>
    </citation>
    <scope>NUCLEOTIDE SEQUENCE [LARGE SCALE GENOMIC DNA]</scope>
    <source>
        <strain evidence="3">DSM 15292</strain>
    </source>
</reference>
<dbReference type="Gene3D" id="3.40.50.1820">
    <property type="entry name" value="alpha/beta hydrolase"/>
    <property type="match status" value="1"/>
</dbReference>
<dbReference type="Pfam" id="PF00756">
    <property type="entry name" value="Esterase"/>
    <property type="match status" value="1"/>
</dbReference>
<dbReference type="GO" id="GO:0016747">
    <property type="term" value="F:acyltransferase activity, transferring groups other than amino-acyl groups"/>
    <property type="evidence" value="ECO:0007669"/>
    <property type="project" value="TreeGrafter"/>
</dbReference>
<dbReference type="InterPro" id="IPR029058">
    <property type="entry name" value="AB_hydrolase_fold"/>
</dbReference>
<sequence length="398" mass="44961">MKKNLWIAILITLLIGTQSYAQEALFGAQQITSPEIHEDGSVTFRFFAPEAEKIEVTGDFLPTVKVETPRGMMDAPGKAELIKDDKGVWSFTSQPLSPELYNYSFLIDGLRSTDPNNPFLIRDVASITNIFIVGEGQASFYRVNDVPHGTVAKRWYDSPGLGMDRRITIYTPPGYEQSNEQFPVLYLLHGAGGDEEAWVSLGRTAQIMDNLIAQGKAKPMIVVMPNGNVIQDGAPGEGSDGFYKPQFMVPKTMDGTYEDNFMDIIRFVEANYQVKANKANRAIAGLSMGGFHTLHISRHYPNMFDYIGLFSAAIMPREDATGRVYSNFDETLKNQMDNGYELYWIAIGKTDFLYEANKEFRAKLDSMNMPYEYVESEGGHIWRNWRVYLTQFAPQLFK</sequence>
<keyword evidence="3" id="KW-1185">Reference proteome</keyword>
<dbReference type="STRING" id="226505.SAMN05444394_1149"/>
<dbReference type="PANTHER" id="PTHR48098">
    <property type="entry name" value="ENTEROCHELIN ESTERASE-RELATED"/>
    <property type="match status" value="1"/>
</dbReference>
<dbReference type="InterPro" id="IPR013783">
    <property type="entry name" value="Ig-like_fold"/>
</dbReference>
<dbReference type="OrthoDB" id="9803578at2"/>
<dbReference type="SUPFAM" id="SSF81296">
    <property type="entry name" value="E set domains"/>
    <property type="match status" value="1"/>
</dbReference>
<dbReference type="CDD" id="cd11294">
    <property type="entry name" value="E_set_Esterase_like_N"/>
    <property type="match status" value="1"/>
</dbReference>
<evidence type="ECO:0000313" key="3">
    <source>
        <dbReference type="Proteomes" id="UP000185221"/>
    </source>
</evidence>
<organism evidence="2 3">
    <name type="scientific">Algoriphagus halophilus</name>
    <dbReference type="NCBI Taxonomy" id="226505"/>
    <lineage>
        <taxon>Bacteria</taxon>
        <taxon>Pseudomonadati</taxon>
        <taxon>Bacteroidota</taxon>
        <taxon>Cytophagia</taxon>
        <taxon>Cytophagales</taxon>
        <taxon>Cyclobacteriaceae</taxon>
        <taxon>Algoriphagus</taxon>
    </lineage>
</organism>
<dbReference type="InterPro" id="IPR000801">
    <property type="entry name" value="Esterase-like"/>
</dbReference>
<evidence type="ECO:0000313" key="2">
    <source>
        <dbReference type="EMBL" id="SIN71979.1"/>
    </source>
</evidence>
<dbReference type="AlphaFoldDB" id="A0A1N6DMD0"/>
<accession>A0A1N6DMD0</accession>
<gene>
    <name evidence="2" type="ORF">SAMN05444394_1149</name>
</gene>
<dbReference type="Proteomes" id="UP000185221">
    <property type="component" value="Unassembled WGS sequence"/>
</dbReference>
<dbReference type="RefSeq" id="WP_074223833.1">
    <property type="nucleotide sequence ID" value="NZ_FSRC01000001.1"/>
</dbReference>
<dbReference type="PANTHER" id="PTHR48098:SF1">
    <property type="entry name" value="DIACYLGLYCEROL ACYLTRANSFERASE_MYCOLYLTRANSFERASE AG85A"/>
    <property type="match status" value="1"/>
</dbReference>
<evidence type="ECO:0000256" key="1">
    <source>
        <dbReference type="SAM" id="SignalP"/>
    </source>
</evidence>
<dbReference type="EMBL" id="FSRC01000001">
    <property type="protein sequence ID" value="SIN71979.1"/>
    <property type="molecule type" value="Genomic_DNA"/>
</dbReference>
<dbReference type="InterPro" id="IPR050583">
    <property type="entry name" value="Mycobacterial_A85_antigen"/>
</dbReference>
<feature type="chain" id="PRO_5012500841" evidence="1">
    <location>
        <begin position="22"/>
        <end position="398"/>
    </location>
</feature>
<proteinExistence type="predicted"/>